<gene>
    <name evidence="19" type="ORF">LTLLF_132425</name>
</gene>
<dbReference type="InterPro" id="IPR052271">
    <property type="entry name" value="GDPD-Related"/>
</dbReference>
<evidence type="ECO:0000256" key="7">
    <source>
        <dbReference type="ARBA" id="ARBA00022989"/>
    </source>
</evidence>
<keyword evidence="8" id="KW-0443">Lipid metabolism</keyword>
<dbReference type="InterPro" id="IPR017946">
    <property type="entry name" value="PLC-like_Pdiesterase_TIM-brl"/>
</dbReference>
<evidence type="ECO:0000256" key="8">
    <source>
        <dbReference type="ARBA" id="ARBA00023098"/>
    </source>
</evidence>
<evidence type="ECO:0000256" key="3">
    <source>
        <dbReference type="ARBA" id="ARBA00022692"/>
    </source>
</evidence>
<feature type="domain" description="GP-PDE" evidence="17">
    <location>
        <begin position="39"/>
        <end position="307"/>
    </location>
</feature>
<keyword evidence="3 16" id="KW-0812">Transmembrane</keyword>
<accession>A0A8J6GQ61</accession>
<dbReference type="InterPro" id="IPR030395">
    <property type="entry name" value="GP_PDE_dom"/>
</dbReference>
<dbReference type="PROSITE" id="PS51792">
    <property type="entry name" value="YIPPEE"/>
    <property type="match status" value="1"/>
</dbReference>
<dbReference type="Gene3D" id="3.20.20.190">
    <property type="entry name" value="Phosphatidylinositol (PI) phosphodiesterase"/>
    <property type="match status" value="1"/>
</dbReference>
<dbReference type="Pfam" id="PF03009">
    <property type="entry name" value="GDPD"/>
    <property type="match status" value="1"/>
</dbReference>
<reference evidence="19" key="1">
    <citation type="submission" date="2020-03" db="EMBL/GenBank/DDBJ databases">
        <title>Studies in the Genomics of Life Span.</title>
        <authorList>
            <person name="Glass D."/>
        </authorList>
    </citation>
    <scope>NUCLEOTIDE SEQUENCE</scope>
    <source>
        <strain evidence="19">LTLLF</strain>
        <tissue evidence="19">Muscle</tissue>
    </source>
</reference>
<evidence type="ECO:0000313" key="19">
    <source>
        <dbReference type="EMBL" id="KAH0514947.1"/>
    </source>
</evidence>
<dbReference type="SUPFAM" id="SSF51695">
    <property type="entry name" value="PLC-like phosphodiesterases"/>
    <property type="match status" value="1"/>
</dbReference>
<comment type="catalytic activity">
    <reaction evidence="11">
        <text>N-(5Z,8Z,11Z,14Z-eicosatetraenoyl)-1-(9Z-octadecenoyl)-sn-glycero-3-phosphoethanolamine + H2O = N-(5Z,8Z,11Z,14Z-eicosatetraenoyl)-ethanolamine + 1-(9Z-octadecenoyl)-sn-glycero-3-phosphate + H(+)</text>
        <dbReference type="Rhea" id="RHEA:45544"/>
        <dbReference type="ChEBI" id="CHEBI:2700"/>
        <dbReference type="ChEBI" id="CHEBI:15377"/>
        <dbReference type="ChEBI" id="CHEBI:15378"/>
        <dbReference type="ChEBI" id="CHEBI:74544"/>
        <dbReference type="ChEBI" id="CHEBI:85223"/>
    </reaction>
    <physiologicalReaction direction="left-to-right" evidence="11">
        <dbReference type="Rhea" id="RHEA:45545"/>
    </physiologicalReaction>
</comment>
<evidence type="ECO:0000259" key="17">
    <source>
        <dbReference type="PROSITE" id="PS51704"/>
    </source>
</evidence>
<comment type="caution">
    <text evidence="19">The sequence shown here is derived from an EMBL/GenBank/DDBJ whole genome shotgun (WGS) entry which is preliminary data.</text>
</comment>
<comment type="catalytic activity">
    <reaction evidence="14">
        <text>N,1-di-(9Z-octadecenoyl)-sn-glycero-3-phosphoethanolamine + H2O = N-(9Z-octadecenoyl) ethanolamine + 1-(9Z-octadecenoyl)-sn-glycero-3-phosphate + H(+)</text>
        <dbReference type="Rhea" id="RHEA:56460"/>
        <dbReference type="ChEBI" id="CHEBI:15377"/>
        <dbReference type="ChEBI" id="CHEBI:15378"/>
        <dbReference type="ChEBI" id="CHEBI:71466"/>
        <dbReference type="ChEBI" id="CHEBI:74544"/>
        <dbReference type="ChEBI" id="CHEBI:85222"/>
    </reaction>
    <physiologicalReaction direction="left-to-right" evidence="14">
        <dbReference type="Rhea" id="RHEA:56461"/>
    </physiologicalReaction>
</comment>
<feature type="transmembrane region" description="Helical" evidence="16">
    <location>
        <begin position="6"/>
        <end position="23"/>
    </location>
</feature>
<dbReference type="GO" id="GO:0046475">
    <property type="term" value="P:glycerophospholipid catabolic process"/>
    <property type="evidence" value="ECO:0007669"/>
    <property type="project" value="TreeGrafter"/>
</dbReference>
<protein>
    <submittedName>
        <fullName evidence="19">Glycerophosphodiester phosphodiesterase domain-containing protein 3</fullName>
    </submittedName>
</protein>
<dbReference type="GO" id="GO:0046872">
    <property type="term" value="F:metal ion binding"/>
    <property type="evidence" value="ECO:0007669"/>
    <property type="project" value="UniProtKB-KW"/>
</dbReference>
<evidence type="ECO:0000259" key="18">
    <source>
        <dbReference type="PROSITE" id="PS51792"/>
    </source>
</evidence>
<organism evidence="19 20">
    <name type="scientific">Microtus ochrogaster</name>
    <name type="common">Prairie vole</name>
    <dbReference type="NCBI Taxonomy" id="79684"/>
    <lineage>
        <taxon>Eukaryota</taxon>
        <taxon>Metazoa</taxon>
        <taxon>Chordata</taxon>
        <taxon>Craniata</taxon>
        <taxon>Vertebrata</taxon>
        <taxon>Euteleostomi</taxon>
        <taxon>Mammalia</taxon>
        <taxon>Eutheria</taxon>
        <taxon>Euarchontoglires</taxon>
        <taxon>Glires</taxon>
        <taxon>Rodentia</taxon>
        <taxon>Myomorpha</taxon>
        <taxon>Muroidea</taxon>
        <taxon>Cricetidae</taxon>
        <taxon>Arvicolinae</taxon>
        <taxon>Microtus</taxon>
    </lineage>
</organism>
<evidence type="ECO:0000256" key="15">
    <source>
        <dbReference type="SAM" id="MobiDB-lite"/>
    </source>
</evidence>
<evidence type="ECO:0000256" key="9">
    <source>
        <dbReference type="ARBA" id="ARBA00023136"/>
    </source>
</evidence>
<evidence type="ECO:0000256" key="4">
    <source>
        <dbReference type="ARBA" id="ARBA00022723"/>
    </source>
</evidence>
<feature type="transmembrane region" description="Helical" evidence="16">
    <location>
        <begin position="196"/>
        <end position="220"/>
    </location>
</feature>
<keyword evidence="7 16" id="KW-1133">Transmembrane helix</keyword>
<name>A0A8J6GQ61_MICOH</name>
<evidence type="ECO:0000256" key="1">
    <source>
        <dbReference type="ARBA" id="ARBA00004370"/>
    </source>
</evidence>
<keyword evidence="4" id="KW-0479">Metal-binding</keyword>
<evidence type="ECO:0000256" key="2">
    <source>
        <dbReference type="ARBA" id="ARBA00007277"/>
    </source>
</evidence>
<comment type="catalytic activity">
    <reaction evidence="12">
        <text>N-hexadecanoyl-1-(9Z-octadecenoyl)-sn-glycero-3-phosphoethanolamine + H2O = N-hexadecanoylethanolamine + 1-(9Z-octadecenoyl)-sn-glycero-3-phosphate + H(+)</text>
        <dbReference type="Rhea" id="RHEA:53168"/>
        <dbReference type="ChEBI" id="CHEBI:15377"/>
        <dbReference type="ChEBI" id="CHEBI:15378"/>
        <dbReference type="ChEBI" id="CHEBI:71464"/>
        <dbReference type="ChEBI" id="CHEBI:74544"/>
        <dbReference type="ChEBI" id="CHEBI:85217"/>
    </reaction>
    <physiologicalReaction direction="left-to-right" evidence="12">
        <dbReference type="Rhea" id="RHEA:53169"/>
    </physiologicalReaction>
</comment>
<dbReference type="GO" id="GO:0004622">
    <property type="term" value="F:phosphatidylcholine lysophospholipase activity"/>
    <property type="evidence" value="ECO:0007669"/>
    <property type="project" value="TreeGrafter"/>
</dbReference>
<evidence type="ECO:0000256" key="10">
    <source>
        <dbReference type="ARBA" id="ARBA00036083"/>
    </source>
</evidence>
<feature type="region of interest" description="Disordered" evidence="15">
    <location>
        <begin position="255"/>
        <end position="284"/>
    </location>
</feature>
<dbReference type="PANTHER" id="PTHR42758:SF3">
    <property type="entry name" value="LYSOPHOSPHOLIPASE D GDPD3"/>
    <property type="match status" value="1"/>
</dbReference>
<evidence type="ECO:0000256" key="12">
    <source>
        <dbReference type="ARBA" id="ARBA00047538"/>
    </source>
</evidence>
<evidence type="ECO:0000256" key="5">
    <source>
        <dbReference type="ARBA" id="ARBA00022801"/>
    </source>
</evidence>
<evidence type="ECO:0000256" key="6">
    <source>
        <dbReference type="ARBA" id="ARBA00022833"/>
    </source>
</evidence>
<dbReference type="GO" id="GO:0008081">
    <property type="term" value="F:phosphoric diester hydrolase activity"/>
    <property type="evidence" value="ECO:0007669"/>
    <property type="project" value="InterPro"/>
</dbReference>
<dbReference type="AlphaFoldDB" id="A0A8J6GQ61"/>
<dbReference type="PROSITE" id="PS51704">
    <property type="entry name" value="GP_PDE"/>
    <property type="match status" value="1"/>
</dbReference>
<dbReference type="Proteomes" id="UP000710432">
    <property type="component" value="Unassembled WGS sequence"/>
</dbReference>
<comment type="subcellular location">
    <subcellularLocation>
        <location evidence="1">Membrane</location>
    </subcellularLocation>
</comment>
<comment type="catalytic activity">
    <reaction evidence="10">
        <text>1-O-hexadecyl-sn-glycero-3-phosphocholine + H2O = 1-O-hexadecyl-sn-glycero-3-phosphate + choline + H(+)</text>
        <dbReference type="Rhea" id="RHEA:41143"/>
        <dbReference type="ChEBI" id="CHEBI:15354"/>
        <dbReference type="ChEBI" id="CHEBI:15377"/>
        <dbReference type="ChEBI" id="CHEBI:15378"/>
        <dbReference type="ChEBI" id="CHEBI:64496"/>
        <dbReference type="ChEBI" id="CHEBI:77580"/>
    </reaction>
    <physiologicalReaction direction="left-to-right" evidence="10">
        <dbReference type="Rhea" id="RHEA:41144"/>
    </physiologicalReaction>
</comment>
<evidence type="ECO:0000256" key="11">
    <source>
        <dbReference type="ARBA" id="ARBA00047392"/>
    </source>
</evidence>
<evidence type="ECO:0000256" key="14">
    <source>
        <dbReference type="ARBA" id="ARBA00048947"/>
    </source>
</evidence>
<feature type="domain" description="Yippee" evidence="18">
    <location>
        <begin position="324"/>
        <end position="421"/>
    </location>
</feature>
<dbReference type="InterPro" id="IPR004910">
    <property type="entry name" value="Yippee/Mis18/Cereblon"/>
</dbReference>
<evidence type="ECO:0000313" key="20">
    <source>
        <dbReference type="Proteomes" id="UP000710432"/>
    </source>
</evidence>
<evidence type="ECO:0000256" key="16">
    <source>
        <dbReference type="SAM" id="Phobius"/>
    </source>
</evidence>
<dbReference type="Pfam" id="PF03226">
    <property type="entry name" value="Yippee-Mis18"/>
    <property type="match status" value="1"/>
</dbReference>
<dbReference type="PANTHER" id="PTHR42758">
    <property type="entry name" value="PHOSPHATIDYLGLYCEROL PHOSPHOLIPASE C"/>
    <property type="match status" value="1"/>
</dbReference>
<sequence>MIPILYLALPTLGSYIMLSFFFLRRPHLLHTTRAPTFPIRLAAHRGGSGERLENTMEAIENSMAQRADILELDCQLTRDGVVVVSHDKNLSRQSGLNKDVDSLDFQELPLYKTELEIYFSPGHFAHGSDRHMIRLEDIFQKFPRIPAIVEIKEKNEELIHKVVANLARSFDRSEITIWASEKNSIMRKCKAANPDMPMAFTILRSIWILLLYYLGLLPFVSIPEKFFLCFLPTIINSRGSSWSRCKQVEAAAIRAGGDGAHQERPPLPGQATSRTGSSTRPGEALGSLCSPWAAPRVGPLPLAPAMVRISKPKTFQAYLDDCHRRYSCAHCRAHLANHDDLISKSFQGSQGRAYLFNSVVNVGCGPAEERVLLTGLHAVADIHCENCKTTLGWKYEQAFESSQKYKEGKYIIELNHMIKDNGWD</sequence>
<feature type="compositionally biased region" description="Polar residues" evidence="15">
    <location>
        <begin position="270"/>
        <end position="280"/>
    </location>
</feature>
<keyword evidence="5" id="KW-0378">Hydrolase</keyword>
<dbReference type="InterPro" id="IPR034751">
    <property type="entry name" value="Yippee"/>
</dbReference>
<proteinExistence type="inferred from homology"/>
<keyword evidence="9 16" id="KW-0472">Membrane</keyword>
<dbReference type="GO" id="GO:0005789">
    <property type="term" value="C:endoplasmic reticulum membrane"/>
    <property type="evidence" value="ECO:0007669"/>
    <property type="project" value="TreeGrafter"/>
</dbReference>
<keyword evidence="6" id="KW-0862">Zinc</keyword>
<dbReference type="EMBL" id="JAATJU010021012">
    <property type="protein sequence ID" value="KAH0514947.1"/>
    <property type="molecule type" value="Genomic_DNA"/>
</dbReference>
<comment type="catalytic activity">
    <reaction evidence="13">
        <text>1-O-(1Z-octadecenyl)-sn-glycero-3-phospho-N-hexadecanoyl-ethanolamine + H2O = 1-O-(1Z-octadecenyl)-sn-glycero-3-phosphate + N-hexadecanoylethanolamine + H(+)</text>
        <dbReference type="Rhea" id="RHEA:53184"/>
        <dbReference type="ChEBI" id="CHEBI:15377"/>
        <dbReference type="ChEBI" id="CHEBI:15378"/>
        <dbReference type="ChEBI" id="CHEBI:71464"/>
        <dbReference type="ChEBI" id="CHEBI:137009"/>
        <dbReference type="ChEBI" id="CHEBI:137017"/>
    </reaction>
    <physiologicalReaction direction="left-to-right" evidence="13">
        <dbReference type="Rhea" id="RHEA:53185"/>
    </physiologicalReaction>
</comment>
<evidence type="ECO:0000256" key="13">
    <source>
        <dbReference type="ARBA" id="ARBA00048580"/>
    </source>
</evidence>
<comment type="similarity">
    <text evidence="2">Belongs to the glycerophosphoryl diester phosphodiesterase family.</text>
</comment>